<dbReference type="PANTHER" id="PTHR43289:SF6">
    <property type="entry name" value="SERINE_THREONINE-PROTEIN KINASE NEKL-3"/>
    <property type="match status" value="1"/>
</dbReference>
<dbReference type="PANTHER" id="PTHR43289">
    <property type="entry name" value="MITOGEN-ACTIVATED PROTEIN KINASE KINASE KINASE 20-RELATED"/>
    <property type="match status" value="1"/>
</dbReference>
<dbReference type="SUPFAM" id="SSF56112">
    <property type="entry name" value="Protein kinase-like (PK-like)"/>
    <property type="match status" value="1"/>
</dbReference>
<proteinExistence type="predicted"/>
<evidence type="ECO:0000256" key="1">
    <source>
        <dbReference type="ARBA" id="ARBA00022679"/>
    </source>
</evidence>
<keyword evidence="2 6" id="KW-0547">Nucleotide-binding</keyword>
<feature type="binding site" evidence="6">
    <location>
        <position position="49"/>
    </location>
    <ligand>
        <name>ATP</name>
        <dbReference type="ChEBI" id="CHEBI:30616"/>
    </ligand>
</feature>
<dbReference type="Proteomes" id="UP000623419">
    <property type="component" value="Unassembled WGS sequence"/>
</dbReference>
<keyword evidence="1" id="KW-0808">Transferase</keyword>
<keyword evidence="5" id="KW-0802">TPR repeat</keyword>
<dbReference type="InterPro" id="IPR008271">
    <property type="entry name" value="Ser/Thr_kinase_AS"/>
</dbReference>
<evidence type="ECO:0000313" key="8">
    <source>
        <dbReference type="EMBL" id="GGA68976.1"/>
    </source>
</evidence>
<evidence type="ECO:0000313" key="9">
    <source>
        <dbReference type="Proteomes" id="UP000623419"/>
    </source>
</evidence>
<dbReference type="Gene3D" id="1.25.40.10">
    <property type="entry name" value="Tetratricopeptide repeat domain"/>
    <property type="match status" value="3"/>
</dbReference>
<evidence type="ECO:0000256" key="4">
    <source>
        <dbReference type="ARBA" id="ARBA00022840"/>
    </source>
</evidence>
<dbReference type="SUPFAM" id="SSF48452">
    <property type="entry name" value="TPR-like"/>
    <property type="match status" value="2"/>
</dbReference>
<feature type="repeat" description="TPR" evidence="5">
    <location>
        <begin position="630"/>
        <end position="663"/>
    </location>
</feature>
<evidence type="ECO:0000256" key="5">
    <source>
        <dbReference type="PROSITE-ProRule" id="PRU00339"/>
    </source>
</evidence>
<protein>
    <recommendedName>
        <fullName evidence="7">Protein kinase domain-containing protein</fullName>
    </recommendedName>
</protein>
<dbReference type="InterPro" id="IPR000719">
    <property type="entry name" value="Prot_kinase_dom"/>
</dbReference>
<dbReference type="InterPro" id="IPR011009">
    <property type="entry name" value="Kinase-like_dom_sf"/>
</dbReference>
<dbReference type="Gene3D" id="1.10.510.10">
    <property type="entry name" value="Transferase(Phosphotransferase) domain 1"/>
    <property type="match status" value="1"/>
</dbReference>
<dbReference type="InterPro" id="IPR017441">
    <property type="entry name" value="Protein_kinase_ATP_BS"/>
</dbReference>
<dbReference type="EMBL" id="BMKC01000001">
    <property type="protein sequence ID" value="GGA68976.1"/>
    <property type="molecule type" value="Genomic_DNA"/>
</dbReference>
<gene>
    <name evidence="8" type="ORF">GCM10011521_04020</name>
</gene>
<feature type="domain" description="Protein kinase" evidence="7">
    <location>
        <begin position="20"/>
        <end position="283"/>
    </location>
</feature>
<evidence type="ECO:0000256" key="3">
    <source>
        <dbReference type="ARBA" id="ARBA00022777"/>
    </source>
</evidence>
<dbReference type="InterPro" id="IPR019734">
    <property type="entry name" value="TPR_rpt"/>
</dbReference>
<organism evidence="8 9">
    <name type="scientific">Arenimonas soli</name>
    <dbReference type="NCBI Taxonomy" id="2269504"/>
    <lineage>
        <taxon>Bacteria</taxon>
        <taxon>Pseudomonadati</taxon>
        <taxon>Pseudomonadota</taxon>
        <taxon>Gammaproteobacteria</taxon>
        <taxon>Lysobacterales</taxon>
        <taxon>Lysobacteraceae</taxon>
        <taxon>Arenimonas</taxon>
    </lineage>
</organism>
<dbReference type="SMART" id="SM00028">
    <property type="entry name" value="TPR"/>
    <property type="match status" value="8"/>
</dbReference>
<feature type="repeat" description="TPR" evidence="5">
    <location>
        <begin position="710"/>
        <end position="743"/>
    </location>
</feature>
<dbReference type="PROSITE" id="PS00107">
    <property type="entry name" value="PROTEIN_KINASE_ATP"/>
    <property type="match status" value="1"/>
</dbReference>
<dbReference type="PROSITE" id="PS50011">
    <property type="entry name" value="PROTEIN_KINASE_DOM"/>
    <property type="match status" value="1"/>
</dbReference>
<keyword evidence="4 6" id="KW-0067">ATP-binding</keyword>
<evidence type="ECO:0000256" key="6">
    <source>
        <dbReference type="PROSITE-ProRule" id="PRU10141"/>
    </source>
</evidence>
<evidence type="ECO:0000259" key="7">
    <source>
        <dbReference type="PROSITE" id="PS50011"/>
    </source>
</evidence>
<dbReference type="Pfam" id="PF13424">
    <property type="entry name" value="TPR_12"/>
    <property type="match status" value="2"/>
</dbReference>
<comment type="caution">
    <text evidence="8">The sequence shown here is derived from an EMBL/GenBank/DDBJ whole genome shotgun (WGS) entry which is preliminary data.</text>
</comment>
<dbReference type="CDD" id="cd14014">
    <property type="entry name" value="STKc_PknB_like"/>
    <property type="match status" value="1"/>
</dbReference>
<dbReference type="PROSITE" id="PS50005">
    <property type="entry name" value="TPR"/>
    <property type="match status" value="3"/>
</dbReference>
<accession>A0ABQ1HCA3</accession>
<feature type="repeat" description="TPR" evidence="5">
    <location>
        <begin position="555"/>
        <end position="588"/>
    </location>
</feature>
<dbReference type="Gene3D" id="3.30.200.20">
    <property type="entry name" value="Phosphorylase Kinase, domain 1"/>
    <property type="match status" value="1"/>
</dbReference>
<dbReference type="Pfam" id="PF13432">
    <property type="entry name" value="TPR_16"/>
    <property type="match status" value="2"/>
</dbReference>
<evidence type="ECO:0000256" key="2">
    <source>
        <dbReference type="ARBA" id="ARBA00022741"/>
    </source>
</evidence>
<keyword evidence="9" id="KW-1185">Reference proteome</keyword>
<name>A0ABQ1HCA3_9GAMM</name>
<dbReference type="SMART" id="SM00220">
    <property type="entry name" value="S_TKc"/>
    <property type="match status" value="1"/>
</dbReference>
<reference evidence="9" key="1">
    <citation type="journal article" date="2019" name="Int. J. Syst. Evol. Microbiol.">
        <title>The Global Catalogue of Microorganisms (GCM) 10K type strain sequencing project: providing services to taxonomists for standard genome sequencing and annotation.</title>
        <authorList>
            <consortium name="The Broad Institute Genomics Platform"/>
            <consortium name="The Broad Institute Genome Sequencing Center for Infectious Disease"/>
            <person name="Wu L."/>
            <person name="Ma J."/>
        </authorList>
    </citation>
    <scope>NUCLEOTIDE SEQUENCE [LARGE SCALE GENOMIC DNA]</scope>
    <source>
        <strain evidence="9">CGMCC 1.15905</strain>
    </source>
</reference>
<sequence>MTGQHAGAELLPGTVLAGRFEIVRMLGIGGMGVVYLARDRDLDVPVAIKLLRPELASRPEAFERFRQELLLARQVSSPHVVRIHDIARHEDRWFISMDLVDGESLDRRLDREGRLPLEPALAIARQLASGLAAAHASGIVHRDLKPANVLVDSTGNALISDFGVARSLGTSGLTHSGAIIGTPDYLSPEQARAAPVDARSDLYSLGLILYEMLAGQPPFSGGTPAESLTQRLVQAPPRLDTVRDDLPAWVVRLVDRLLQPNPARRFQDAGAVVAAIEARHVARDLRPGRNSIVAALLLAAAFALVAWWQARPPQEPVPVEQPVPDRLVLVADPSADDLAALTAIAEAMRQGLAGPPNTPFVDADRSQLALAQAGLGGRRADDTALLAVLPATRVLRLDLQAGQGLAAVLSQAGEPAPREFRAPAGQALEQSAASLARQFALGTLPPGLLPATPGNLRAYGEALALRDAGRWEASAAAFEALATAEPGFAPAWLGLAETARAAGQHALAEDAARRGAGLASPVKARLQAIVALYEGNFDEVLGKQRALVQSHPDDLDARLQLAELEIDAGSFDAAIAALRELLARDPQDPRAWFLLGKAAILQGDHREAVEEHLVRALVLYKRGRSAFGEAETTNAMGVGYARLGQIEDAEEQYRKAADLRRELGDRRGLASSLRNLAQLAMVRGHFDAAQDHLAEAGALFEQLGDRGGAAAVDNELGLLAEERGNYAQALAAYKRALRGREAAKDPQGTAESLNNIGFAHYQLGDYDNARVFWQQAREAFVALDDHNGIVRADQNLGLLDLARGDWPQAGRRLTGSLDQARARHMLEEAAVSLRNLAELALLQGELKTASTHLEEARRLFAERGDQRGLVDADLLQARLLAAAGRNDQVLSLLGQIRPALLESSLEQRAIAALVDARLQRDAGNDRGAESALVRARALAEEAGVPALRLEAEVLALAATDDEAALDAGVTALGNLSLRLLWLERLAQNRLARGDTAGAVAAYRAAAELLERRGGYLRAHRLHALGARALAQAGEADASAQAGERAARALEALQAQAATLPAPEELAHARED</sequence>
<dbReference type="PROSITE" id="PS00108">
    <property type="entry name" value="PROTEIN_KINASE_ST"/>
    <property type="match status" value="1"/>
</dbReference>
<keyword evidence="3" id="KW-0418">Kinase</keyword>
<dbReference type="InterPro" id="IPR011990">
    <property type="entry name" value="TPR-like_helical_dom_sf"/>
</dbReference>
<dbReference type="Pfam" id="PF00069">
    <property type="entry name" value="Pkinase"/>
    <property type="match status" value="1"/>
</dbReference>